<dbReference type="WBParaSite" id="EN70_8790">
    <property type="protein sequence ID" value="EN70_8790"/>
    <property type="gene ID" value="EN70_8790"/>
</dbReference>
<evidence type="ECO:0000256" key="2">
    <source>
        <dbReference type="ARBA" id="ARBA00010260"/>
    </source>
</evidence>
<dbReference type="GO" id="GO:0009966">
    <property type="term" value="P:regulation of signal transduction"/>
    <property type="evidence" value="ECO:0007669"/>
    <property type="project" value="InterPro"/>
</dbReference>
<keyword evidence="4" id="KW-0336">GPI-anchor</keyword>
<evidence type="ECO:0000256" key="4">
    <source>
        <dbReference type="ARBA" id="ARBA00022622"/>
    </source>
</evidence>
<proteinExistence type="inferred from homology"/>
<dbReference type="STRING" id="7209.A0A1I7W276"/>
<name>A0A1I7W276_LOALO</name>
<dbReference type="AlphaFoldDB" id="A0A1I7W276"/>
<evidence type="ECO:0000256" key="1">
    <source>
        <dbReference type="ARBA" id="ARBA00004609"/>
    </source>
</evidence>
<keyword evidence="6" id="KW-0654">Proteoglycan</keyword>
<dbReference type="GO" id="GO:0005886">
    <property type="term" value="C:plasma membrane"/>
    <property type="evidence" value="ECO:0007669"/>
    <property type="project" value="UniProtKB-SubCell"/>
</dbReference>
<keyword evidence="3" id="KW-1003">Cell membrane</keyword>
<evidence type="ECO:0000313" key="12">
    <source>
        <dbReference type="Proteomes" id="UP000095285"/>
    </source>
</evidence>
<dbReference type="GO" id="GO:0009986">
    <property type="term" value="C:cell surface"/>
    <property type="evidence" value="ECO:0007669"/>
    <property type="project" value="TreeGrafter"/>
</dbReference>
<evidence type="ECO:0000256" key="6">
    <source>
        <dbReference type="ARBA" id="ARBA00022974"/>
    </source>
</evidence>
<dbReference type="GO" id="GO:1905475">
    <property type="term" value="P:regulation of protein localization to membrane"/>
    <property type="evidence" value="ECO:0007669"/>
    <property type="project" value="TreeGrafter"/>
</dbReference>
<evidence type="ECO:0000256" key="9">
    <source>
        <dbReference type="ARBA" id="ARBA00023207"/>
    </source>
</evidence>
<accession>A0A1I7W276</accession>
<dbReference type="eggNOG" id="KOG3821">
    <property type="taxonomic scope" value="Eukaryota"/>
</dbReference>
<evidence type="ECO:0000256" key="3">
    <source>
        <dbReference type="ARBA" id="ARBA00022475"/>
    </source>
</evidence>
<evidence type="ECO:0000256" key="11">
    <source>
        <dbReference type="RuleBase" id="RU003518"/>
    </source>
</evidence>
<dbReference type="GO" id="GO:0005576">
    <property type="term" value="C:extracellular region"/>
    <property type="evidence" value="ECO:0007669"/>
    <property type="project" value="TreeGrafter"/>
</dbReference>
<organism evidence="12 13">
    <name type="scientific">Loa loa</name>
    <name type="common">Eye worm</name>
    <name type="synonym">Filaria loa</name>
    <dbReference type="NCBI Taxonomy" id="7209"/>
    <lineage>
        <taxon>Eukaryota</taxon>
        <taxon>Metazoa</taxon>
        <taxon>Ecdysozoa</taxon>
        <taxon>Nematoda</taxon>
        <taxon>Chromadorea</taxon>
        <taxon>Rhabditida</taxon>
        <taxon>Spirurina</taxon>
        <taxon>Spiruromorpha</taxon>
        <taxon>Filarioidea</taxon>
        <taxon>Onchocercidae</taxon>
        <taxon>Loa</taxon>
    </lineage>
</organism>
<dbReference type="GO" id="GO:0098552">
    <property type="term" value="C:side of membrane"/>
    <property type="evidence" value="ECO:0007669"/>
    <property type="project" value="UniProtKB-KW"/>
</dbReference>
<dbReference type="Proteomes" id="UP000095285">
    <property type="component" value="Unassembled WGS sequence"/>
</dbReference>
<dbReference type="GO" id="GO:0016477">
    <property type="term" value="P:cell migration"/>
    <property type="evidence" value="ECO:0007669"/>
    <property type="project" value="TreeGrafter"/>
</dbReference>
<dbReference type="Pfam" id="PF01153">
    <property type="entry name" value="Glypican"/>
    <property type="match status" value="1"/>
</dbReference>
<dbReference type="PANTHER" id="PTHR10822:SF29">
    <property type="entry name" value="DIVISION ABNORMALLY DELAYED PROTEIN"/>
    <property type="match status" value="1"/>
</dbReference>
<reference evidence="12" key="1">
    <citation type="submission" date="2012-04" db="EMBL/GenBank/DDBJ databases">
        <title>The Genome Sequence of Loa loa.</title>
        <authorList>
            <consortium name="The Broad Institute Genome Sequencing Platform"/>
            <consortium name="Broad Institute Genome Sequencing Center for Infectious Disease"/>
            <person name="Nutman T.B."/>
            <person name="Fink D.L."/>
            <person name="Russ C."/>
            <person name="Young S."/>
            <person name="Zeng Q."/>
            <person name="Gargeya S."/>
            <person name="Alvarado L."/>
            <person name="Berlin A."/>
            <person name="Chapman S.B."/>
            <person name="Chen Z."/>
            <person name="Freedman E."/>
            <person name="Gellesch M."/>
            <person name="Goldberg J."/>
            <person name="Griggs A."/>
            <person name="Gujja S."/>
            <person name="Heilman E.R."/>
            <person name="Heiman D."/>
            <person name="Howarth C."/>
            <person name="Mehta T."/>
            <person name="Neiman D."/>
            <person name="Pearson M."/>
            <person name="Roberts A."/>
            <person name="Saif S."/>
            <person name="Shea T."/>
            <person name="Shenoy N."/>
            <person name="Sisk P."/>
            <person name="Stolte C."/>
            <person name="Sykes S."/>
            <person name="White J."/>
            <person name="Yandava C."/>
            <person name="Haas B."/>
            <person name="Henn M.R."/>
            <person name="Nusbaum C."/>
            <person name="Birren B."/>
        </authorList>
    </citation>
    <scope>NUCLEOTIDE SEQUENCE [LARGE SCALE GENOMIC DNA]</scope>
</reference>
<evidence type="ECO:0000256" key="5">
    <source>
        <dbReference type="ARBA" id="ARBA00022729"/>
    </source>
</evidence>
<evidence type="ECO:0000256" key="7">
    <source>
        <dbReference type="ARBA" id="ARBA00023136"/>
    </source>
</evidence>
<protein>
    <submittedName>
        <fullName evidence="13">Helo_like_N domain-containing protein</fullName>
    </submittedName>
</protein>
<evidence type="ECO:0000313" key="13">
    <source>
        <dbReference type="WBParaSite" id="EN70_8790"/>
    </source>
</evidence>
<comment type="subcellular location">
    <subcellularLocation>
        <location evidence="1">Cell membrane</location>
        <topology evidence="1">Lipid-anchor</topology>
        <topology evidence="1">GPI-anchor</topology>
    </subcellularLocation>
</comment>
<dbReference type="PANTHER" id="PTHR10822">
    <property type="entry name" value="GLYPICAN"/>
    <property type="match status" value="1"/>
</dbReference>
<keyword evidence="5" id="KW-0732">Signal</keyword>
<keyword evidence="8" id="KW-0325">Glycoprotein</keyword>
<evidence type="ECO:0000256" key="8">
    <source>
        <dbReference type="ARBA" id="ARBA00023180"/>
    </source>
</evidence>
<keyword evidence="12" id="KW-1185">Reference proteome</keyword>
<dbReference type="InterPro" id="IPR001863">
    <property type="entry name" value="Glypican"/>
</dbReference>
<keyword evidence="9" id="KW-0357">Heparan sulfate</keyword>
<comment type="similarity">
    <text evidence="2 11">Belongs to the glypican family.</text>
</comment>
<keyword evidence="10" id="KW-0449">Lipoprotein</keyword>
<keyword evidence="7" id="KW-0472">Membrane</keyword>
<reference evidence="13" key="2">
    <citation type="submission" date="2016-11" db="UniProtKB">
        <authorList>
            <consortium name="WormBaseParasite"/>
        </authorList>
    </citation>
    <scope>IDENTIFICATION</scope>
</reference>
<sequence>MGTDLKVQWRRTILLRWSTKTNCTTLMINYFQEQYKEAIDASRKQLDAMFTRTYGSFYQSHTQDEIREDNSDCSKSSLALRAFGDIPLKMVRQLERSLGAARSLTHALKSSSDILQDILQIVHKCLRKDSGQSLKREIASFKASPEPLTNFSVALTDVQSQLLTSFIGKIEESRGFWKTGPRFTCINSAWSATTSDDTCWDGTKIVNNLKTVVEVSNGGVFLTERLKLMMLSNRLLESYEGKRLYNEKTDVDVEASGNGNSYIPVDDEDGDEFWDEGSGFDENQAAVVVDVAGSHRDIIEPLGSEESDLSSSSTSATKLNFTLQLPDVQISKISPQKIYTLTGGELIEE</sequence>
<evidence type="ECO:0000256" key="10">
    <source>
        <dbReference type="ARBA" id="ARBA00023288"/>
    </source>
</evidence>